<organism evidence="4 5">
    <name type="scientific">Pseudarthrobacter phenanthrenivorans (strain DSM 18606 / JCM 16027 / LMG 23796 / Sphe3)</name>
    <name type="common">Arthrobacter phenanthrenivorans</name>
    <dbReference type="NCBI Taxonomy" id="930171"/>
    <lineage>
        <taxon>Bacteria</taxon>
        <taxon>Bacillati</taxon>
        <taxon>Actinomycetota</taxon>
        <taxon>Actinomycetes</taxon>
        <taxon>Micrococcales</taxon>
        <taxon>Micrococcaceae</taxon>
        <taxon>Pseudarthrobacter</taxon>
    </lineage>
</organism>
<dbReference type="PANTHER" id="PTHR37981:SF1">
    <property type="entry name" value="SGNH HYDROLASE-TYPE ESTERASE DOMAIN-CONTAINING PROTEIN"/>
    <property type="match status" value="1"/>
</dbReference>
<dbReference type="AlphaFoldDB" id="F0M2N1"/>
<sequence length="276" mass="28701">MGFTAIPADAAPQTKAEYVALGDSYTAGTGAGAAERPLGVDCWQSTPGYVNNVAKTGNVNLAANAACHGAVLSRFSPFYDQVLLTPTVHEQIDSLVMDGRLSGDTDLVSITAGANDLGFAYVLGVCAFYSDIECQGAVAQATSGDSLALLTGGLVQTYRTIRAVAPNSQITALGYPLLFDPNSSFAPLPAAKQMLINQATLVVNSTIANAAAAADVQYVDVTGRFAGHEVNSSDPWLQLSPTDFTADYNFHPTPEGHRAYAAGLLAAVKPGQLARR</sequence>
<dbReference type="eggNOG" id="COG2755">
    <property type="taxonomic scope" value="Bacteria"/>
</dbReference>
<evidence type="ECO:0000313" key="4">
    <source>
        <dbReference type="EMBL" id="ADX74293.1"/>
    </source>
</evidence>
<dbReference type="Gene3D" id="3.40.50.1110">
    <property type="entry name" value="SGNH hydrolase"/>
    <property type="match status" value="1"/>
</dbReference>
<dbReference type="HOGENOM" id="CLU_038449_3_0_11"/>
<dbReference type="STRING" id="930171.Asphe3_31850"/>
<dbReference type="SUPFAM" id="SSF52266">
    <property type="entry name" value="SGNH hydrolase"/>
    <property type="match status" value="1"/>
</dbReference>
<reference evidence="4 5" key="1">
    <citation type="journal article" date="2011" name="Stand. Genomic Sci.">
        <title>Complete genome sequence of Arthrobacter phenanthrenivorans type strain (Sphe3).</title>
        <authorList>
            <person name="Kallimanis A."/>
            <person name="Labutti K.M."/>
            <person name="Lapidus A."/>
            <person name="Clum A."/>
            <person name="Lykidis A."/>
            <person name="Mavromatis K."/>
            <person name="Pagani I."/>
            <person name="Liolios K."/>
            <person name="Ivanova N."/>
            <person name="Goodwin L."/>
            <person name="Pitluck S."/>
            <person name="Chen A."/>
            <person name="Palaniappan K."/>
            <person name="Markowitz V."/>
            <person name="Bristow J."/>
            <person name="Velentzas A.D."/>
            <person name="Perisynakis A."/>
            <person name="Ouzounis C.C."/>
            <person name="Kyrpides N.C."/>
            <person name="Koukkou A.I."/>
            <person name="Drainas C."/>
        </authorList>
    </citation>
    <scope>NUCLEOTIDE SEQUENCE [LARGE SCALE GENOMIC DNA]</scope>
    <source>
        <strain evidence="5">DSM 18606 / JCM 16027 / LMG 23796 / Sphe3</strain>
    </source>
</reference>
<proteinExistence type="predicted"/>
<feature type="active site" evidence="1">
    <location>
        <position position="251"/>
    </location>
</feature>
<dbReference type="Proteomes" id="UP000008639">
    <property type="component" value="Chromosome"/>
</dbReference>
<evidence type="ECO:0000256" key="2">
    <source>
        <dbReference type="PIRSR" id="PIRSR637460-2"/>
    </source>
</evidence>
<dbReference type="Pfam" id="PF13472">
    <property type="entry name" value="Lipase_GDSL_2"/>
    <property type="match status" value="1"/>
</dbReference>
<feature type="active site" description="Nucleophile" evidence="1">
    <location>
        <position position="24"/>
    </location>
</feature>
<dbReference type="KEGG" id="apn:Asphe3_31850"/>
<accession>F0M2N1</accession>
<dbReference type="GO" id="GO:0004806">
    <property type="term" value="F:triacylglycerol lipase activity"/>
    <property type="evidence" value="ECO:0007669"/>
    <property type="project" value="TreeGrafter"/>
</dbReference>
<evidence type="ECO:0000256" key="1">
    <source>
        <dbReference type="PIRSR" id="PIRSR637460-1"/>
    </source>
</evidence>
<feature type="disulfide bond" evidence="2">
    <location>
        <begin position="42"/>
        <end position="67"/>
    </location>
</feature>
<dbReference type="GO" id="GO:0019433">
    <property type="term" value="P:triglyceride catabolic process"/>
    <property type="evidence" value="ECO:0007669"/>
    <property type="project" value="TreeGrafter"/>
</dbReference>
<dbReference type="CDD" id="cd01823">
    <property type="entry name" value="SEST_like"/>
    <property type="match status" value="1"/>
</dbReference>
<keyword evidence="2" id="KW-1015">Disulfide bond</keyword>
<evidence type="ECO:0000313" key="5">
    <source>
        <dbReference type="Proteomes" id="UP000008639"/>
    </source>
</evidence>
<feature type="domain" description="SGNH hydrolase-type esterase" evidence="3">
    <location>
        <begin position="20"/>
        <end position="259"/>
    </location>
</feature>
<dbReference type="EMBL" id="CP002379">
    <property type="protein sequence ID" value="ADX74293.1"/>
    <property type="molecule type" value="Genomic_DNA"/>
</dbReference>
<name>F0M2N1_PSEPM</name>
<dbReference type="InterPro" id="IPR036514">
    <property type="entry name" value="SGNH_hydro_sf"/>
</dbReference>
<evidence type="ECO:0000259" key="3">
    <source>
        <dbReference type="Pfam" id="PF13472"/>
    </source>
</evidence>
<dbReference type="InterPro" id="IPR013830">
    <property type="entry name" value="SGNH_hydro"/>
</dbReference>
<dbReference type="InterPro" id="IPR037460">
    <property type="entry name" value="SEST-like"/>
</dbReference>
<gene>
    <name evidence="4" type="ordered locus">Asphe3_31850</name>
</gene>
<protein>
    <recommendedName>
        <fullName evidence="3">SGNH hydrolase-type esterase domain-containing protein</fullName>
    </recommendedName>
</protein>
<dbReference type="PANTHER" id="PTHR37981">
    <property type="entry name" value="LIPASE 2"/>
    <property type="match status" value="1"/>
</dbReference>
<feature type="disulfide bond" evidence="2">
    <location>
        <begin position="126"/>
        <end position="134"/>
    </location>
</feature>